<evidence type="ECO:0000313" key="1">
    <source>
        <dbReference type="EMBL" id="RCR67083.1"/>
    </source>
</evidence>
<name>A0A368JKK7_9BACT</name>
<reference evidence="1 2" key="1">
    <citation type="submission" date="2018-07" db="EMBL/GenBank/DDBJ databases">
        <title>Genome analysis of Larkinella rosea.</title>
        <authorList>
            <person name="Zhou Z."/>
            <person name="Wang G."/>
        </authorList>
    </citation>
    <scope>NUCLEOTIDE SEQUENCE [LARGE SCALE GENOMIC DNA]</scope>
    <source>
        <strain evidence="2">zzj9</strain>
    </source>
</reference>
<dbReference type="EMBL" id="QOWE01000022">
    <property type="protein sequence ID" value="RCR67083.1"/>
    <property type="molecule type" value="Genomic_DNA"/>
</dbReference>
<gene>
    <name evidence="1" type="ORF">DUE52_23800</name>
</gene>
<accession>A0A368JKK7</accession>
<sequence>MAITDQLTEFNKKRFKQYWTRKGYTVAHARNILFRLYGIECNQAAVDAEVDPVVDPELSSQARAQLVSNNPGKE</sequence>
<dbReference type="Proteomes" id="UP000253383">
    <property type="component" value="Unassembled WGS sequence"/>
</dbReference>
<dbReference type="RefSeq" id="WP_114408570.1">
    <property type="nucleotide sequence ID" value="NZ_QOWE01000022.1"/>
</dbReference>
<organism evidence="1 2">
    <name type="scientific">Larkinella punicea</name>
    <dbReference type="NCBI Taxonomy" id="2315727"/>
    <lineage>
        <taxon>Bacteria</taxon>
        <taxon>Pseudomonadati</taxon>
        <taxon>Bacteroidota</taxon>
        <taxon>Cytophagia</taxon>
        <taxon>Cytophagales</taxon>
        <taxon>Spirosomataceae</taxon>
        <taxon>Larkinella</taxon>
    </lineage>
</organism>
<keyword evidence="2" id="KW-1185">Reference proteome</keyword>
<dbReference type="AlphaFoldDB" id="A0A368JKK7"/>
<dbReference type="OrthoDB" id="9852640at2"/>
<comment type="caution">
    <text evidence="1">The sequence shown here is derived from an EMBL/GenBank/DDBJ whole genome shotgun (WGS) entry which is preliminary data.</text>
</comment>
<proteinExistence type="predicted"/>
<protein>
    <submittedName>
        <fullName evidence="1">Uncharacterized protein</fullName>
    </submittedName>
</protein>
<evidence type="ECO:0000313" key="2">
    <source>
        <dbReference type="Proteomes" id="UP000253383"/>
    </source>
</evidence>